<proteinExistence type="inferred from homology"/>
<evidence type="ECO:0000256" key="4">
    <source>
        <dbReference type="ARBA" id="ARBA00023203"/>
    </source>
</evidence>
<dbReference type="Pfam" id="PF04062">
    <property type="entry name" value="P21-Arc"/>
    <property type="match status" value="1"/>
</dbReference>
<dbReference type="InterPro" id="IPR036753">
    <property type="entry name" value="ARPC3_sf"/>
</dbReference>
<dbReference type="SUPFAM" id="SSF69060">
    <property type="entry name" value="Arp2/3 complex 21 kDa subunit ARPC3"/>
    <property type="match status" value="1"/>
</dbReference>
<sequence>MVYHSKFTDDQGKTVCGCLMLPLKTSVRGPAPPADPAVEDIIDEVLFTFKSNILFRNFDIQGNADRTLIYLTLYITKCLQTIEKVADPEEAKKKLQTLAWSECSAPGDSNFPLGGMFEAAKGSDADVFRAYFKQAKEELGRRLIEKCYVEGKPNKFWLCFSKRKFLNKNFA</sequence>
<dbReference type="GO" id="GO:0030833">
    <property type="term" value="P:regulation of actin filament polymerization"/>
    <property type="evidence" value="ECO:0007669"/>
    <property type="project" value="InterPro"/>
</dbReference>
<keyword evidence="5 6" id="KW-0206">Cytoskeleton</keyword>
<evidence type="ECO:0000256" key="3">
    <source>
        <dbReference type="ARBA" id="ARBA00022490"/>
    </source>
</evidence>
<evidence type="ECO:0000256" key="1">
    <source>
        <dbReference type="ARBA" id="ARBA00004245"/>
    </source>
</evidence>
<dbReference type="GO" id="GO:0005885">
    <property type="term" value="C:Arp2/3 protein complex"/>
    <property type="evidence" value="ECO:0007669"/>
    <property type="project" value="UniProtKB-UniRule"/>
</dbReference>
<dbReference type="InterPro" id="IPR007204">
    <property type="entry name" value="ARPC3"/>
</dbReference>
<dbReference type="Gene3D" id="1.10.1760.10">
    <property type="entry name" value="Actin-related protein 2/3 complex subunit 3"/>
    <property type="match status" value="1"/>
</dbReference>
<dbReference type="EMBL" id="HBIB01029767">
    <property type="protein sequence ID" value="CAE0257060.1"/>
    <property type="molecule type" value="Transcribed_RNA"/>
</dbReference>
<keyword evidence="4 6" id="KW-0009">Actin-binding</keyword>
<organism evidence="7">
    <name type="scientific">Palpitomonas bilix</name>
    <dbReference type="NCBI Taxonomy" id="652834"/>
    <lineage>
        <taxon>Eukaryota</taxon>
        <taxon>Eukaryota incertae sedis</taxon>
    </lineage>
</organism>
<dbReference type="PANTHER" id="PTHR12391">
    <property type="entry name" value="ARP2/3 COMPLEX 21 KD SUBUNIT"/>
    <property type="match status" value="1"/>
</dbReference>
<protein>
    <recommendedName>
        <fullName evidence="6">Actin-related protein 2/3 complex subunit 3</fullName>
    </recommendedName>
</protein>
<comment type="subunit">
    <text evidence="6">Component of the Arp2/3 complex.</text>
</comment>
<evidence type="ECO:0000256" key="2">
    <source>
        <dbReference type="ARBA" id="ARBA00010856"/>
    </source>
</evidence>
<comment type="subcellular location">
    <subcellularLocation>
        <location evidence="1 6">Cytoplasm</location>
        <location evidence="1 6">Cytoskeleton</location>
    </subcellularLocation>
</comment>
<keyword evidence="3 6" id="KW-0963">Cytoplasm</keyword>
<dbReference type="PIRSF" id="PIRSF016315">
    <property type="entry name" value="ARP2/3_P21-Arc"/>
    <property type="match status" value="1"/>
</dbReference>
<comment type="function">
    <text evidence="6">Functions as component of the Arp2/3 complex which is involved in regulation of actin polymerization and together with an activating nucleation-promoting factor (NPF) mediates the formation of branched actin networks.</text>
</comment>
<name>A0A7S3DGL1_9EUKA</name>
<evidence type="ECO:0000313" key="7">
    <source>
        <dbReference type="EMBL" id="CAE0257060.1"/>
    </source>
</evidence>
<dbReference type="AlphaFoldDB" id="A0A7S3DGL1"/>
<dbReference type="GO" id="GO:0003779">
    <property type="term" value="F:actin binding"/>
    <property type="evidence" value="ECO:0007669"/>
    <property type="project" value="UniProtKB-KW"/>
</dbReference>
<dbReference type="GO" id="GO:0034314">
    <property type="term" value="P:Arp2/3 complex-mediated actin nucleation"/>
    <property type="evidence" value="ECO:0007669"/>
    <property type="project" value="UniProtKB-UniRule"/>
</dbReference>
<gene>
    <name evidence="7" type="ORF">PBIL07802_LOCUS19318</name>
</gene>
<evidence type="ECO:0000256" key="5">
    <source>
        <dbReference type="ARBA" id="ARBA00023212"/>
    </source>
</evidence>
<reference evidence="7" key="1">
    <citation type="submission" date="2021-01" db="EMBL/GenBank/DDBJ databases">
        <authorList>
            <person name="Corre E."/>
            <person name="Pelletier E."/>
            <person name="Niang G."/>
            <person name="Scheremetjew M."/>
            <person name="Finn R."/>
            <person name="Kale V."/>
            <person name="Holt S."/>
            <person name="Cochrane G."/>
            <person name="Meng A."/>
            <person name="Brown T."/>
            <person name="Cohen L."/>
        </authorList>
    </citation>
    <scope>NUCLEOTIDE SEQUENCE</scope>
    <source>
        <strain evidence="7">NIES-2562</strain>
    </source>
</reference>
<evidence type="ECO:0000256" key="6">
    <source>
        <dbReference type="PIRNR" id="PIRNR016315"/>
    </source>
</evidence>
<comment type="similarity">
    <text evidence="2 6">Belongs to the ARPC3 family.</text>
</comment>
<accession>A0A7S3DGL1</accession>